<evidence type="ECO:0000313" key="1">
    <source>
        <dbReference type="EMBL" id="BAS19563.1"/>
    </source>
</evidence>
<reference evidence="2" key="1">
    <citation type="submission" date="2015-08" db="EMBL/GenBank/DDBJ databases">
        <title>Complete genome sequence of Rothia mucilaginosa strain NUM-Rm6536.</title>
        <authorList>
            <person name="Nambu T."/>
        </authorList>
    </citation>
    <scope>NUCLEOTIDE SEQUENCE [LARGE SCALE GENOMIC DNA]</scope>
    <source>
        <strain evidence="2">NUM-Rm6536</strain>
    </source>
</reference>
<sequence length="39" mass="4136">MGCVAGLGGEGSFYPAVFPGYLWNVEVLQAAGVFTRNRT</sequence>
<dbReference type="PATRIC" id="fig|43675.28.peg.321"/>
<protein>
    <submittedName>
        <fullName evidence="1">Uncharacterized protein</fullName>
    </submittedName>
</protein>
<organism evidence="1">
    <name type="scientific">Rothia mucilaginosa</name>
    <dbReference type="NCBI Taxonomy" id="43675"/>
    <lineage>
        <taxon>Bacteria</taxon>
        <taxon>Bacillati</taxon>
        <taxon>Actinomycetota</taxon>
        <taxon>Actinomycetes</taxon>
        <taxon>Micrococcales</taxon>
        <taxon>Micrococcaceae</taxon>
        <taxon>Rothia</taxon>
    </lineage>
</organism>
<dbReference type="AlphaFoldDB" id="A0A0K2RXK5"/>
<proteinExistence type="predicted"/>
<dbReference type="Proteomes" id="UP000066203">
    <property type="component" value="Chromosome"/>
</dbReference>
<name>A0A0K2RXK5_9MICC</name>
<accession>A0A0K2RXK5</accession>
<evidence type="ECO:0000313" key="2">
    <source>
        <dbReference type="Proteomes" id="UP000066203"/>
    </source>
</evidence>
<dbReference type="EMBL" id="AP014938">
    <property type="protein sequence ID" value="BAS19563.1"/>
    <property type="molecule type" value="Genomic_DNA"/>
</dbReference>
<gene>
    <name evidence="1" type="ORF">RM6536_0316</name>
</gene>